<dbReference type="Proteomes" id="UP000005446">
    <property type="component" value="Unassembled WGS sequence"/>
</dbReference>
<feature type="compositionally biased region" description="Basic residues" evidence="1">
    <location>
        <begin position="128"/>
        <end position="138"/>
    </location>
</feature>
<dbReference type="InParanoid" id="H0ES42"/>
<name>H0ES42_GLAL7</name>
<reference evidence="2 3" key="1">
    <citation type="journal article" date="2012" name="Eukaryot. Cell">
        <title>Genome sequence of the fungus Glarea lozoyensis: the first genome sequence of a species from the Helotiaceae family.</title>
        <authorList>
            <person name="Youssar L."/>
            <person name="Gruening B.A."/>
            <person name="Erxleben A."/>
            <person name="Guenther S."/>
            <person name="Huettel W."/>
        </authorList>
    </citation>
    <scope>NUCLEOTIDE SEQUENCE [LARGE SCALE GENOMIC DNA]</scope>
    <source>
        <strain evidence="3">ATCC 74030 / MF5533</strain>
    </source>
</reference>
<dbReference type="AlphaFoldDB" id="H0ES42"/>
<evidence type="ECO:0000313" key="3">
    <source>
        <dbReference type="Proteomes" id="UP000005446"/>
    </source>
</evidence>
<dbReference type="Pfam" id="PF08193">
    <property type="entry name" value="INO80_Ies4"/>
    <property type="match status" value="1"/>
</dbReference>
<evidence type="ECO:0000256" key="1">
    <source>
        <dbReference type="SAM" id="MobiDB-lite"/>
    </source>
</evidence>
<evidence type="ECO:0008006" key="4">
    <source>
        <dbReference type="Google" id="ProtNLM"/>
    </source>
</evidence>
<dbReference type="EMBL" id="AGUE01000140">
    <property type="protein sequence ID" value="EHK98634.1"/>
    <property type="molecule type" value="Genomic_DNA"/>
</dbReference>
<proteinExistence type="predicted"/>
<dbReference type="HOGENOM" id="CLU_058488_0_0_1"/>
<dbReference type="GO" id="GO:0031011">
    <property type="term" value="C:Ino80 complex"/>
    <property type="evidence" value="ECO:0007669"/>
    <property type="project" value="InterPro"/>
</dbReference>
<keyword evidence="3" id="KW-1185">Reference proteome</keyword>
<feature type="region of interest" description="Disordered" evidence="1">
    <location>
        <begin position="205"/>
        <end position="308"/>
    </location>
</feature>
<dbReference type="InterPro" id="IPR013175">
    <property type="entry name" value="INO80_su_Ies4"/>
</dbReference>
<dbReference type="OrthoDB" id="4093188at2759"/>
<protein>
    <recommendedName>
        <fullName evidence="4">DUF1711-domain-containing protein</fullName>
    </recommendedName>
</protein>
<feature type="compositionally biased region" description="Low complexity" evidence="1">
    <location>
        <begin position="55"/>
        <end position="64"/>
    </location>
</feature>
<feature type="compositionally biased region" description="Polar residues" evidence="1">
    <location>
        <begin position="65"/>
        <end position="85"/>
    </location>
</feature>
<dbReference type="GO" id="GO:0006338">
    <property type="term" value="P:chromatin remodeling"/>
    <property type="evidence" value="ECO:0007669"/>
    <property type="project" value="InterPro"/>
</dbReference>
<feature type="region of interest" description="Disordered" evidence="1">
    <location>
        <begin position="1"/>
        <end position="167"/>
    </location>
</feature>
<sequence length="308" mass="32006">MAPPKKDSTAASNARRKSNKTSLVVTLKLSPKHLQNFSPLPIKQEIKENKEASPVKDSPSSSASNTLPVATSSNGDNKSESNVNTPVAVGTPTPQTLMPPPTDGPKKRGTKRTAAVALGPDGLPIPKVRGKPGPKKKARLEDGTIDHSASTPRAPNGTAAHKLGPKANQGAINAGLRALDRSGKPCRKWQKGGFTLKSFTGIVWEIPRWKAPPRMKVEGGPDESASGESSKENKDSQVESEKSNTAMDIVMASSPVASAPSAQAEPSPPGLGATESTPDEPNEQATDSLESITSVSVAPSVPEVLASA</sequence>
<feature type="compositionally biased region" description="Basic and acidic residues" evidence="1">
    <location>
        <begin position="44"/>
        <end position="54"/>
    </location>
</feature>
<comment type="caution">
    <text evidence="2">The sequence shown here is derived from an EMBL/GenBank/DDBJ whole genome shotgun (WGS) entry which is preliminary data.</text>
</comment>
<dbReference type="PANTHER" id="PTHR28061">
    <property type="entry name" value="INO EIGHTY SUBUNIT 4"/>
    <property type="match status" value="1"/>
</dbReference>
<dbReference type="PANTHER" id="PTHR28061:SF1">
    <property type="entry name" value="INO80 COMPLEX SUBUNIT 4"/>
    <property type="match status" value="1"/>
</dbReference>
<feature type="compositionally biased region" description="Polar residues" evidence="1">
    <location>
        <begin position="283"/>
        <end position="297"/>
    </location>
</feature>
<feature type="compositionally biased region" description="Low complexity" evidence="1">
    <location>
        <begin position="252"/>
        <end position="265"/>
    </location>
</feature>
<accession>H0ES42</accession>
<gene>
    <name evidence="2" type="ORF">M7I_5517</name>
</gene>
<feature type="compositionally biased region" description="Basic and acidic residues" evidence="1">
    <location>
        <begin position="229"/>
        <end position="242"/>
    </location>
</feature>
<organism evidence="2 3">
    <name type="scientific">Glarea lozoyensis (strain ATCC 74030 / MF5533)</name>
    <dbReference type="NCBI Taxonomy" id="1104152"/>
    <lineage>
        <taxon>Eukaryota</taxon>
        <taxon>Fungi</taxon>
        <taxon>Dikarya</taxon>
        <taxon>Ascomycota</taxon>
        <taxon>Pezizomycotina</taxon>
        <taxon>Leotiomycetes</taxon>
        <taxon>Helotiales</taxon>
        <taxon>Helotiaceae</taxon>
        <taxon>Glarea</taxon>
    </lineage>
</organism>
<evidence type="ECO:0000313" key="2">
    <source>
        <dbReference type="EMBL" id="EHK98634.1"/>
    </source>
</evidence>